<dbReference type="EMBL" id="CM023480">
    <property type="protein sequence ID" value="KAH7970932.1"/>
    <property type="molecule type" value="Genomic_DNA"/>
</dbReference>
<comment type="caution">
    <text evidence="1">The sequence shown here is derived from an EMBL/GenBank/DDBJ whole genome shotgun (WGS) entry which is preliminary data.</text>
</comment>
<keyword evidence="2" id="KW-1185">Reference proteome</keyword>
<evidence type="ECO:0000313" key="2">
    <source>
        <dbReference type="Proteomes" id="UP000821865"/>
    </source>
</evidence>
<sequence>MAVIISTTHNWKKKKLQHSDAGMDYCYREFKLATFLLTAVFFVEGFGEESLEQQIAALRPGLIVCSSSGSSMGPAQRLRAEAERDVQVCCLREDVLERVDQVVVPASNGTHVTLTRGALFDNMAAQPDGRYACVAMVRNRSASAAATQSGGSSGGVTVVGSAFVDVNDELGFVTEPSKVELEVLDEFGSHYEDGDRVLVVSHDSLVLRYRYGVSADATLLEQVSGEEPWRRPVSFSSKSGIRRHEGSLVLWEVARPLVVFVQVTLHSRPPLAKSVMLNLVVVPRLTVGMPCHEDGDCRSVNGLCMERQCRCSFALDVNGTCVVVACKSHFQCSHERLHTVCFRNSCQCAHGFRDVDGTCTPIECSHDVECRDPLMRCRNASCDCSEGYIDNGERCTPNTRHYSLYLHPQGTSSARGLRTAQSRKRSAPVETVPAPKGLLRLATDASERSFYHKEMFSAASDSPKKCVTNDDCKWSDLCLNRPCVCRREPFSLTGVCLESDRQSSSYGRSTTSSHKLFVAAAGIGIVIVTAAALVLFFASFSKKEGVEMESITGRDDGGDRPASEEWYSENQHMDATIEEPPDTFSITPTESQLSFQDNVIVHTT</sequence>
<reference evidence="1" key="1">
    <citation type="submission" date="2020-05" db="EMBL/GenBank/DDBJ databases">
        <title>Large-scale comparative analyses of tick genomes elucidate their genetic diversity and vector capacities.</title>
        <authorList>
            <person name="Jia N."/>
            <person name="Wang J."/>
            <person name="Shi W."/>
            <person name="Du L."/>
            <person name="Sun Y."/>
            <person name="Zhan W."/>
            <person name="Jiang J."/>
            <person name="Wang Q."/>
            <person name="Zhang B."/>
            <person name="Ji P."/>
            <person name="Sakyi L.B."/>
            <person name="Cui X."/>
            <person name="Yuan T."/>
            <person name="Jiang B."/>
            <person name="Yang W."/>
            <person name="Lam T.T.-Y."/>
            <person name="Chang Q."/>
            <person name="Ding S."/>
            <person name="Wang X."/>
            <person name="Zhu J."/>
            <person name="Ruan X."/>
            <person name="Zhao L."/>
            <person name="Wei J."/>
            <person name="Que T."/>
            <person name="Du C."/>
            <person name="Cheng J."/>
            <person name="Dai P."/>
            <person name="Han X."/>
            <person name="Huang E."/>
            <person name="Gao Y."/>
            <person name="Liu J."/>
            <person name="Shao H."/>
            <person name="Ye R."/>
            <person name="Li L."/>
            <person name="Wei W."/>
            <person name="Wang X."/>
            <person name="Wang C."/>
            <person name="Yang T."/>
            <person name="Huo Q."/>
            <person name="Li W."/>
            <person name="Guo W."/>
            <person name="Chen H."/>
            <person name="Zhou L."/>
            <person name="Ni X."/>
            <person name="Tian J."/>
            <person name="Zhou Y."/>
            <person name="Sheng Y."/>
            <person name="Liu T."/>
            <person name="Pan Y."/>
            <person name="Xia L."/>
            <person name="Li J."/>
            <person name="Zhao F."/>
            <person name="Cao W."/>
        </authorList>
    </citation>
    <scope>NUCLEOTIDE SEQUENCE</scope>
    <source>
        <strain evidence="1">Dsil-2018</strain>
    </source>
</reference>
<dbReference type="Proteomes" id="UP000821865">
    <property type="component" value="Chromosome 11"/>
</dbReference>
<proteinExistence type="predicted"/>
<protein>
    <submittedName>
        <fullName evidence="1">Uncharacterized protein</fullName>
    </submittedName>
</protein>
<gene>
    <name evidence="1" type="ORF">HPB49_016918</name>
</gene>
<accession>A0ACB8DK18</accession>
<evidence type="ECO:0000313" key="1">
    <source>
        <dbReference type="EMBL" id="KAH7970932.1"/>
    </source>
</evidence>
<organism evidence="1 2">
    <name type="scientific">Dermacentor silvarum</name>
    <name type="common">Tick</name>
    <dbReference type="NCBI Taxonomy" id="543639"/>
    <lineage>
        <taxon>Eukaryota</taxon>
        <taxon>Metazoa</taxon>
        <taxon>Ecdysozoa</taxon>
        <taxon>Arthropoda</taxon>
        <taxon>Chelicerata</taxon>
        <taxon>Arachnida</taxon>
        <taxon>Acari</taxon>
        <taxon>Parasitiformes</taxon>
        <taxon>Ixodida</taxon>
        <taxon>Ixodoidea</taxon>
        <taxon>Ixodidae</taxon>
        <taxon>Rhipicephalinae</taxon>
        <taxon>Dermacentor</taxon>
    </lineage>
</organism>
<name>A0ACB8DK18_DERSI</name>